<evidence type="ECO:0008006" key="3">
    <source>
        <dbReference type="Google" id="ProtNLM"/>
    </source>
</evidence>
<name>A0A8C3VM48_9CETA</name>
<keyword evidence="2" id="KW-1185">Reference proteome</keyword>
<proteinExistence type="predicted"/>
<reference evidence="1" key="2">
    <citation type="submission" date="2025-09" db="UniProtKB">
        <authorList>
            <consortium name="Ensembl"/>
        </authorList>
    </citation>
    <scope>IDENTIFICATION</scope>
</reference>
<reference evidence="1" key="1">
    <citation type="submission" date="2025-08" db="UniProtKB">
        <authorList>
            <consortium name="Ensembl"/>
        </authorList>
    </citation>
    <scope>IDENTIFICATION</scope>
</reference>
<dbReference type="Ensembl" id="ENSCWAT00000001094.1">
    <property type="protein sequence ID" value="ENSCWAP00000000980.1"/>
    <property type="gene ID" value="ENSCWAG00000000842.1"/>
</dbReference>
<dbReference type="GeneTree" id="ENSGT00950000183016"/>
<organism evidence="1 2">
    <name type="scientific">Catagonus wagneri</name>
    <name type="common">Chacoan peccary</name>
    <dbReference type="NCBI Taxonomy" id="51154"/>
    <lineage>
        <taxon>Eukaryota</taxon>
        <taxon>Metazoa</taxon>
        <taxon>Chordata</taxon>
        <taxon>Craniata</taxon>
        <taxon>Vertebrata</taxon>
        <taxon>Euteleostomi</taxon>
        <taxon>Mammalia</taxon>
        <taxon>Eutheria</taxon>
        <taxon>Laurasiatheria</taxon>
        <taxon>Artiodactyla</taxon>
        <taxon>Suina</taxon>
        <taxon>Tayassuidae</taxon>
        <taxon>Catagonus</taxon>
    </lineage>
</organism>
<dbReference type="Proteomes" id="UP000694540">
    <property type="component" value="Unplaced"/>
</dbReference>
<accession>A0A8C3VM48</accession>
<dbReference type="PANTHER" id="PTHR19446">
    <property type="entry name" value="REVERSE TRANSCRIPTASES"/>
    <property type="match status" value="1"/>
</dbReference>
<dbReference type="AlphaFoldDB" id="A0A8C3VM48"/>
<protein>
    <recommendedName>
        <fullName evidence="3">Reverse transcriptase</fullName>
    </recommendedName>
</protein>
<sequence>TEYTFFSSAIFSDHNAIRLEINNRKKMAKNTNTWRLNNMLLNNQWITKEIKEEIKKYLEANDNKDTTPQNLCDAAKAVLRGKFIA</sequence>
<evidence type="ECO:0000313" key="1">
    <source>
        <dbReference type="Ensembl" id="ENSCWAP00000000980.1"/>
    </source>
</evidence>
<evidence type="ECO:0000313" key="2">
    <source>
        <dbReference type="Proteomes" id="UP000694540"/>
    </source>
</evidence>